<dbReference type="PRINTS" id="PR00080">
    <property type="entry name" value="SDRFAMILY"/>
</dbReference>
<dbReference type="AlphaFoldDB" id="A0A841HTH9"/>
<dbReference type="InterPro" id="IPR002347">
    <property type="entry name" value="SDR_fam"/>
</dbReference>
<keyword evidence="4" id="KW-1185">Reference proteome</keyword>
<dbReference type="PRINTS" id="PR00081">
    <property type="entry name" value="GDHRDH"/>
</dbReference>
<dbReference type="PANTHER" id="PTHR24321:SF8">
    <property type="entry name" value="ESTRADIOL 17-BETA-DEHYDROGENASE 8-RELATED"/>
    <property type="match status" value="1"/>
</dbReference>
<dbReference type="PANTHER" id="PTHR24321">
    <property type="entry name" value="DEHYDROGENASES, SHORT CHAIN"/>
    <property type="match status" value="1"/>
</dbReference>
<dbReference type="GO" id="GO:0016491">
    <property type="term" value="F:oxidoreductase activity"/>
    <property type="evidence" value="ECO:0007669"/>
    <property type="project" value="UniProtKB-KW"/>
</dbReference>
<sequence>MLLQGQVALVTGAGSGIGRAIAELFAREGARVGALGHTADELQAVVDGIRAAGGEAMALLADVSDARAMEDAVTRLAAEYGRISLVVANAGINGVWAPIEDLLPEEFDQTVQINLRGTFLTLKYTAPYLKDGGGSVLVTSSINGTRVFSNTGATAYAATKAAQVAMTKMLAVEWGPFKVRVNAICPGAIRTEIQENTETRHLDRVGVEAEYPQGEIPLTGHEPGKAEQVAQLALFLASENASHISGTEVWIDGAESLLLG</sequence>
<dbReference type="Proteomes" id="UP000569951">
    <property type="component" value="Unassembled WGS sequence"/>
</dbReference>
<reference evidence="3 4" key="1">
    <citation type="submission" date="2020-08" db="EMBL/GenBank/DDBJ databases">
        <title>Genomic Encyclopedia of Type Strains, Phase IV (KMG-IV): sequencing the most valuable type-strain genomes for metagenomic binning, comparative biology and taxonomic classification.</title>
        <authorList>
            <person name="Goeker M."/>
        </authorList>
    </citation>
    <scope>NUCLEOTIDE SEQUENCE [LARGE SCALE GENOMIC DNA]</scope>
    <source>
        <strain evidence="3 4">DSM 21458</strain>
    </source>
</reference>
<accession>A0A841HTH9</accession>
<dbReference type="Gene3D" id="3.40.50.720">
    <property type="entry name" value="NAD(P)-binding Rossmann-like Domain"/>
    <property type="match status" value="1"/>
</dbReference>
<proteinExistence type="inferred from homology"/>
<organism evidence="3 4">
    <name type="scientific">Deinobacterium chartae</name>
    <dbReference type="NCBI Taxonomy" id="521158"/>
    <lineage>
        <taxon>Bacteria</taxon>
        <taxon>Thermotogati</taxon>
        <taxon>Deinococcota</taxon>
        <taxon>Deinococci</taxon>
        <taxon>Deinococcales</taxon>
        <taxon>Deinococcaceae</taxon>
        <taxon>Deinobacterium</taxon>
    </lineage>
</organism>
<dbReference type="EMBL" id="JACHHG010000001">
    <property type="protein sequence ID" value="MBB6096721.1"/>
    <property type="molecule type" value="Genomic_DNA"/>
</dbReference>
<comment type="caution">
    <text evidence="3">The sequence shown here is derived from an EMBL/GenBank/DDBJ whole genome shotgun (WGS) entry which is preliminary data.</text>
</comment>
<evidence type="ECO:0000256" key="2">
    <source>
        <dbReference type="ARBA" id="ARBA00023002"/>
    </source>
</evidence>
<evidence type="ECO:0000313" key="3">
    <source>
        <dbReference type="EMBL" id="MBB6096721.1"/>
    </source>
</evidence>
<dbReference type="NCBIfam" id="NF004203">
    <property type="entry name" value="PRK05653.2-4"/>
    <property type="match status" value="1"/>
</dbReference>
<dbReference type="Pfam" id="PF13561">
    <property type="entry name" value="adh_short_C2"/>
    <property type="match status" value="1"/>
</dbReference>
<dbReference type="CDD" id="cd05233">
    <property type="entry name" value="SDR_c"/>
    <property type="match status" value="1"/>
</dbReference>
<comment type="similarity">
    <text evidence="1">Belongs to the short-chain dehydrogenases/reductases (SDR) family.</text>
</comment>
<name>A0A841HTH9_9DEIO</name>
<keyword evidence="2" id="KW-0560">Oxidoreductase</keyword>
<protein>
    <submittedName>
        <fullName evidence="3">NAD(P)-dependent dehydrogenase (Short-subunit alcohol dehydrogenase family)</fullName>
    </submittedName>
</protein>
<dbReference type="FunFam" id="3.40.50.720:FF:000084">
    <property type="entry name" value="Short-chain dehydrogenase reductase"/>
    <property type="match status" value="1"/>
</dbReference>
<evidence type="ECO:0000256" key="1">
    <source>
        <dbReference type="ARBA" id="ARBA00006484"/>
    </source>
</evidence>
<evidence type="ECO:0000313" key="4">
    <source>
        <dbReference type="Proteomes" id="UP000569951"/>
    </source>
</evidence>
<dbReference type="InterPro" id="IPR036291">
    <property type="entry name" value="NAD(P)-bd_dom_sf"/>
</dbReference>
<gene>
    <name evidence="3" type="ORF">HNR42_000133</name>
</gene>
<dbReference type="SUPFAM" id="SSF51735">
    <property type="entry name" value="NAD(P)-binding Rossmann-fold domains"/>
    <property type="match status" value="1"/>
</dbReference>
<dbReference type="RefSeq" id="WP_183983473.1">
    <property type="nucleotide sequence ID" value="NZ_JACHHG010000001.1"/>
</dbReference>